<gene>
    <name evidence="2" type="ORF">F957_00091</name>
</gene>
<reference evidence="2 3" key="1">
    <citation type="submission" date="2013-06" db="EMBL/GenBank/DDBJ databases">
        <title>The Genome Sequence of Acinetobacter gyllenbergii CIP 110306.</title>
        <authorList>
            <consortium name="The Broad Institute Genome Sequencing Platform"/>
            <consortium name="The Broad Institute Genome Sequencing Center for Infectious Disease"/>
            <person name="Cerqueira G."/>
            <person name="Feldgarden M."/>
            <person name="Courvalin P."/>
            <person name="Perichon B."/>
            <person name="Grillot-Courvalin C."/>
            <person name="Clermont D."/>
            <person name="Rocha E."/>
            <person name="Yoon E.-J."/>
            <person name="Nemec A."/>
            <person name="Young S.K."/>
            <person name="Zeng Q."/>
            <person name="Gargeya S."/>
            <person name="Fitzgerald M."/>
            <person name="Abouelleil A."/>
            <person name="Alvarado L."/>
            <person name="Berlin A.M."/>
            <person name="Chapman S.B."/>
            <person name="Dewar J."/>
            <person name="Goldberg J."/>
            <person name="Griggs A."/>
            <person name="Gujja S."/>
            <person name="Hansen M."/>
            <person name="Howarth C."/>
            <person name="Imamovic A."/>
            <person name="Larimer J."/>
            <person name="McCowan C."/>
            <person name="Murphy C."/>
            <person name="Pearson M."/>
            <person name="Priest M."/>
            <person name="Roberts A."/>
            <person name="Saif S."/>
            <person name="Shea T."/>
            <person name="Sykes S."/>
            <person name="Wortman J."/>
            <person name="Nusbaum C."/>
            <person name="Birren B."/>
        </authorList>
    </citation>
    <scope>NUCLEOTIDE SEQUENCE [LARGE SCALE GENOMIC DNA]</scope>
    <source>
        <strain evidence="2 3">CIP 110306</strain>
    </source>
</reference>
<dbReference type="Gene3D" id="3.20.20.60">
    <property type="entry name" value="Phosphoenolpyruvate-binding domains"/>
    <property type="match status" value="1"/>
</dbReference>
<dbReference type="GO" id="GO:0046872">
    <property type="term" value="F:metal ion binding"/>
    <property type="evidence" value="ECO:0007669"/>
    <property type="project" value="UniProtKB-KW"/>
</dbReference>
<proteinExistence type="predicted"/>
<sequence>MQPTIAEKRKIFRDLHQAGCFVLPNPWDAGSAKMLQQLGYQALATTSAGYAWSCGKTDGQLSRAEVLAHLRAMVQSTDLPVNADLESGFAETIEGVFESVTMAIATGVAGISIEDSTGNADKPLREIKEAAMRIAAARKAIDESGEDVMLIGRAENFFIGVPDLEDTITRLKAYSAAGADCLYAPGIKTSDQIVAVVQAVAPKPVNVLIAWDSELSVPALASLGVRRISVGSALARTAWNGFIQAASSIAETGRFHCFAENLSGAELNKRLR</sequence>
<dbReference type="CDD" id="cd00377">
    <property type="entry name" value="ICL_PEPM"/>
    <property type="match status" value="1"/>
</dbReference>
<accession>A0A829HME1</accession>
<dbReference type="RefSeq" id="WP_016542220.1">
    <property type="nucleotide sequence ID" value="NZ_ASQH01000016.1"/>
</dbReference>
<name>A0A829HME1_9GAMM</name>
<evidence type="ECO:0000256" key="1">
    <source>
        <dbReference type="ARBA" id="ARBA00022723"/>
    </source>
</evidence>
<dbReference type="PANTHER" id="PTHR42905">
    <property type="entry name" value="PHOSPHOENOLPYRUVATE CARBOXYLASE"/>
    <property type="match status" value="1"/>
</dbReference>
<dbReference type="AlphaFoldDB" id="A0A829HME1"/>
<dbReference type="Proteomes" id="UP000014523">
    <property type="component" value="Unassembled WGS sequence"/>
</dbReference>
<evidence type="ECO:0000313" key="2">
    <source>
        <dbReference type="EMBL" id="EPF94505.1"/>
    </source>
</evidence>
<dbReference type="InterPro" id="IPR039556">
    <property type="entry name" value="ICL/PEPM"/>
</dbReference>
<evidence type="ECO:0000313" key="3">
    <source>
        <dbReference type="Proteomes" id="UP000014523"/>
    </source>
</evidence>
<comment type="caution">
    <text evidence="2">The sequence shown here is derived from an EMBL/GenBank/DDBJ whole genome shotgun (WGS) entry which is preliminary data.</text>
</comment>
<dbReference type="InterPro" id="IPR015813">
    <property type="entry name" value="Pyrv/PenolPyrv_kinase-like_dom"/>
</dbReference>
<keyword evidence="3" id="KW-1185">Reference proteome</keyword>
<dbReference type="EMBL" id="ATGG01000002">
    <property type="protein sequence ID" value="EPF94505.1"/>
    <property type="molecule type" value="Genomic_DNA"/>
</dbReference>
<dbReference type="SUPFAM" id="SSF51621">
    <property type="entry name" value="Phosphoenolpyruvate/pyruvate domain"/>
    <property type="match status" value="1"/>
</dbReference>
<dbReference type="InterPro" id="IPR040442">
    <property type="entry name" value="Pyrv_kinase-like_dom_sf"/>
</dbReference>
<dbReference type="Pfam" id="PF13714">
    <property type="entry name" value="PEP_mutase"/>
    <property type="match status" value="1"/>
</dbReference>
<dbReference type="Gene3D" id="6.10.250.2750">
    <property type="match status" value="1"/>
</dbReference>
<evidence type="ECO:0008006" key="4">
    <source>
        <dbReference type="Google" id="ProtNLM"/>
    </source>
</evidence>
<organism evidence="2 3">
    <name type="scientific">Acinetobacter gyllenbergii CIP 110306 = MTCC 11365</name>
    <dbReference type="NCBI Taxonomy" id="1217657"/>
    <lineage>
        <taxon>Bacteria</taxon>
        <taxon>Pseudomonadati</taxon>
        <taxon>Pseudomonadota</taxon>
        <taxon>Gammaproteobacteria</taxon>
        <taxon>Moraxellales</taxon>
        <taxon>Moraxellaceae</taxon>
        <taxon>Acinetobacter</taxon>
    </lineage>
</organism>
<keyword evidence="1" id="KW-0479">Metal-binding</keyword>
<protein>
    <recommendedName>
        <fullName evidence="4">Carboxyvinyl-carboxyphosphonate phosphorylmutase</fullName>
    </recommendedName>
</protein>
<dbReference type="PANTHER" id="PTHR42905:SF16">
    <property type="entry name" value="CARBOXYPHOSPHONOENOLPYRUVATE PHOSPHONOMUTASE-LIKE PROTEIN (AFU_ORTHOLOGUE AFUA_5G07230)"/>
    <property type="match status" value="1"/>
</dbReference>
<dbReference type="GO" id="GO:0003824">
    <property type="term" value="F:catalytic activity"/>
    <property type="evidence" value="ECO:0007669"/>
    <property type="project" value="InterPro"/>
</dbReference>